<gene>
    <name evidence="2" type="ORF">US99_C0030G0006</name>
</gene>
<reference evidence="2 3" key="1">
    <citation type="journal article" date="2015" name="Nature">
        <title>rRNA introns, odd ribosomes, and small enigmatic genomes across a large radiation of phyla.</title>
        <authorList>
            <person name="Brown C.T."/>
            <person name="Hug L.A."/>
            <person name="Thomas B.C."/>
            <person name="Sharon I."/>
            <person name="Castelle C.J."/>
            <person name="Singh A."/>
            <person name="Wilkins M.J."/>
            <person name="Williams K.H."/>
            <person name="Banfield J.F."/>
        </authorList>
    </citation>
    <scope>NUCLEOTIDE SEQUENCE [LARGE SCALE GENOMIC DNA]</scope>
</reference>
<comment type="caution">
    <text evidence="2">The sequence shown here is derived from an EMBL/GenBank/DDBJ whole genome shotgun (WGS) entry which is preliminary data.</text>
</comment>
<dbReference type="AlphaFoldDB" id="A0A0G0KRK6"/>
<protein>
    <submittedName>
        <fullName evidence="2">Uncharacterized protein</fullName>
    </submittedName>
</protein>
<keyword evidence="1" id="KW-1133">Transmembrane helix</keyword>
<dbReference type="Proteomes" id="UP000034324">
    <property type="component" value="Unassembled WGS sequence"/>
</dbReference>
<organism evidence="2 3">
    <name type="scientific">Candidatus Daviesbacteria bacterium GW2011_GWF2_38_6</name>
    <dbReference type="NCBI Taxonomy" id="1618432"/>
    <lineage>
        <taxon>Bacteria</taxon>
        <taxon>Candidatus Daviesiibacteriota</taxon>
    </lineage>
</organism>
<evidence type="ECO:0000256" key="1">
    <source>
        <dbReference type="SAM" id="Phobius"/>
    </source>
</evidence>
<feature type="transmembrane region" description="Helical" evidence="1">
    <location>
        <begin position="41"/>
        <end position="59"/>
    </location>
</feature>
<sequence length="73" mass="8349">MVYLIVVQIIQVLSKSRLAGHPFLVVPLTFILVLADNGLLPAVWASIVSLPIFYSLKMWEERFIPTKEIKLRI</sequence>
<evidence type="ECO:0000313" key="3">
    <source>
        <dbReference type="Proteomes" id="UP000034324"/>
    </source>
</evidence>
<keyword evidence="1" id="KW-0472">Membrane</keyword>
<dbReference type="EMBL" id="LBVC01000030">
    <property type="protein sequence ID" value="KKQ78090.1"/>
    <property type="molecule type" value="Genomic_DNA"/>
</dbReference>
<evidence type="ECO:0000313" key="2">
    <source>
        <dbReference type="EMBL" id="KKQ78090.1"/>
    </source>
</evidence>
<keyword evidence="1" id="KW-0812">Transmembrane</keyword>
<name>A0A0G0KRK6_9BACT</name>
<proteinExistence type="predicted"/>
<feature type="transmembrane region" description="Helical" evidence="1">
    <location>
        <begin position="18"/>
        <end position="35"/>
    </location>
</feature>
<accession>A0A0G0KRK6</accession>